<evidence type="ECO:0000313" key="4">
    <source>
        <dbReference type="Proteomes" id="UP000003240"/>
    </source>
</evidence>
<dbReference type="GO" id="GO:0016853">
    <property type="term" value="F:isomerase activity"/>
    <property type="evidence" value="ECO:0007669"/>
    <property type="project" value="UniProtKB-KW"/>
</dbReference>
<dbReference type="InterPro" id="IPR013022">
    <property type="entry name" value="Xyl_isomerase-like_TIM-brl"/>
</dbReference>
<dbReference type="SUPFAM" id="SSF51658">
    <property type="entry name" value="Xylose isomerase-like"/>
    <property type="match status" value="1"/>
</dbReference>
<dbReference type="PANTHER" id="PTHR43489:SF7">
    <property type="entry name" value="3-DEHYDRO-D-GULOSIDE 4-EPIMERASE-RELATED"/>
    <property type="match status" value="1"/>
</dbReference>
<proteinExistence type="predicted"/>
<accession>F7NGK7</accession>
<comment type="caution">
    <text evidence="3">The sequence shown here is derived from an EMBL/GenBank/DDBJ whole genome shotgun (WGS) entry which is preliminary data.</text>
</comment>
<protein>
    <submittedName>
        <fullName evidence="3">Xylose isomerase</fullName>
    </submittedName>
</protein>
<dbReference type="PANTHER" id="PTHR43489">
    <property type="entry name" value="ISOMERASE"/>
    <property type="match status" value="1"/>
</dbReference>
<keyword evidence="1 3" id="KW-0413">Isomerase</keyword>
<keyword evidence="4" id="KW-1185">Reference proteome</keyword>
<evidence type="ECO:0000313" key="3">
    <source>
        <dbReference type="EMBL" id="EGO64811.1"/>
    </source>
</evidence>
<dbReference type="InterPro" id="IPR036237">
    <property type="entry name" value="Xyl_isomerase-like_sf"/>
</dbReference>
<dbReference type="STRING" id="1009370.ALO_05975"/>
<reference evidence="3 4" key="1">
    <citation type="journal article" date="2011" name="EMBO J.">
        <title>Structural diversity of bacterial flagellar motors.</title>
        <authorList>
            <person name="Chen S."/>
            <person name="Beeby M."/>
            <person name="Murphy G.E."/>
            <person name="Leadbetter J.R."/>
            <person name="Hendrixson D.R."/>
            <person name="Briegel A."/>
            <person name="Li Z."/>
            <person name="Shi J."/>
            <person name="Tocheva E.I."/>
            <person name="Muller A."/>
            <person name="Dobro M.J."/>
            <person name="Jensen G.J."/>
        </authorList>
    </citation>
    <scope>NUCLEOTIDE SEQUENCE [LARGE SCALE GENOMIC DNA]</scope>
    <source>
        <strain evidence="3 4">DSM 6540</strain>
    </source>
</reference>
<organism evidence="3 4">
    <name type="scientific">Acetonema longum DSM 6540</name>
    <dbReference type="NCBI Taxonomy" id="1009370"/>
    <lineage>
        <taxon>Bacteria</taxon>
        <taxon>Bacillati</taxon>
        <taxon>Bacillota</taxon>
        <taxon>Negativicutes</taxon>
        <taxon>Acetonemataceae</taxon>
        <taxon>Acetonema</taxon>
    </lineage>
</organism>
<gene>
    <name evidence="3" type="ORF">ALO_05975</name>
</gene>
<dbReference type="eggNOG" id="COG1082">
    <property type="taxonomic scope" value="Bacteria"/>
</dbReference>
<dbReference type="Pfam" id="PF01261">
    <property type="entry name" value="AP_endonuc_2"/>
    <property type="match status" value="1"/>
</dbReference>
<dbReference type="OrthoDB" id="9786584at2"/>
<evidence type="ECO:0000259" key="2">
    <source>
        <dbReference type="Pfam" id="PF01261"/>
    </source>
</evidence>
<name>F7NGK7_9FIRM</name>
<feature type="domain" description="Xylose isomerase-like TIM barrel" evidence="2">
    <location>
        <begin position="28"/>
        <end position="252"/>
    </location>
</feature>
<sequence>MKLAYTVATPDTRKKALAYSGDFSEICAKLKDIGYTGLELFVRDPCELDKNAVVKAIESHNLEIPVIGTGPAVSEDKLTFTAADEQMRAAAIRRAKEMIDFASLFNAQVNIGKLRGDIRPDSAEQSRKQMKHAFQEVCSYAQTKKINVTIEPQNRFVINNLNTTQQALDWLHELQISNLFLMLDTFHMNIEDQSMAASILKAKDHNIHFHFAENNRGIPGTGHINFPELIRILRAIHYDGYISLEIDQLPDSYTAAQGAFAYLNTLRKED</sequence>
<dbReference type="AlphaFoldDB" id="F7NGK7"/>
<dbReference type="Proteomes" id="UP000003240">
    <property type="component" value="Unassembled WGS sequence"/>
</dbReference>
<dbReference type="RefSeq" id="WP_004093807.1">
    <property type="nucleotide sequence ID" value="NZ_AFGF01000049.1"/>
</dbReference>
<evidence type="ECO:0000256" key="1">
    <source>
        <dbReference type="ARBA" id="ARBA00023235"/>
    </source>
</evidence>
<dbReference type="EMBL" id="AFGF01000049">
    <property type="protein sequence ID" value="EGO64811.1"/>
    <property type="molecule type" value="Genomic_DNA"/>
</dbReference>
<dbReference type="Gene3D" id="3.20.20.150">
    <property type="entry name" value="Divalent-metal-dependent TIM barrel enzymes"/>
    <property type="match status" value="1"/>
</dbReference>
<dbReference type="InterPro" id="IPR050417">
    <property type="entry name" value="Sugar_Epim/Isomerase"/>
</dbReference>